<feature type="transmembrane region" description="Helical" evidence="1">
    <location>
        <begin position="7"/>
        <end position="25"/>
    </location>
</feature>
<dbReference type="AlphaFoldDB" id="A0A7I6N4B5"/>
<evidence type="ECO:0000256" key="1">
    <source>
        <dbReference type="SAM" id="Phobius"/>
    </source>
</evidence>
<keyword evidence="1" id="KW-0472">Membrane</keyword>
<sequence length="125" mass="14902">MQKVRRLYKPTAFFLGFPVLFQLSFNFPSQYYFTIGISILWIREGGAPAIMPPILLETQRIPPYLFMAGPGPLHFTKCSIYGTVLYLPSLFDRFPHFRSHYFWDLGWFFILVLRWFSFQFFSPPR</sequence>
<organism evidence="2">
    <name type="scientific">Placozoa sp. H19</name>
    <dbReference type="NCBI Taxonomy" id="1265248"/>
    <lineage>
        <taxon>Eukaryota</taxon>
        <taxon>Metazoa</taxon>
        <taxon>Placozoa</taxon>
    </lineage>
</organism>
<protein>
    <submittedName>
        <fullName evidence="2">Uncharacterized protein</fullName>
    </submittedName>
</protein>
<name>A0A7I6N4B5_9METZ</name>
<feature type="transmembrane region" description="Helical" evidence="1">
    <location>
        <begin position="101"/>
        <end position="121"/>
    </location>
</feature>
<keyword evidence="2" id="KW-0496">Mitochondrion</keyword>
<accession>A0A7I6N4B5</accession>
<keyword evidence="1" id="KW-0812">Transmembrane</keyword>
<proteinExistence type="predicted"/>
<evidence type="ECO:0000313" key="2">
    <source>
        <dbReference type="EMBL" id="BBI37423.1"/>
    </source>
</evidence>
<reference evidence="2" key="1">
    <citation type="journal article" date="2020" name="Genome Biol.">
        <title>Mitochondrial genome evolution of placozoans: gene rearrangements and repeat expansions.</title>
        <authorList>
            <person name="Miyazawa H."/>
            <person name="Osigus H.J."/>
            <person name="Rolfes S."/>
            <person name="Kamm K."/>
            <person name="Schierwater B."/>
            <person name="Nakano H."/>
        </authorList>
    </citation>
    <scope>NUCLEOTIDE SEQUENCE</scope>
    <source>
        <strain evidence="2">SKN_3</strain>
    </source>
</reference>
<geneLocation type="mitochondrion" evidence="2"/>
<keyword evidence="1" id="KW-1133">Transmembrane helix</keyword>
<dbReference type="EMBL" id="LC460471">
    <property type="protein sequence ID" value="BBI37423.1"/>
    <property type="molecule type" value="Genomic_DNA"/>
</dbReference>